<feature type="transmembrane region" description="Helical" evidence="9">
    <location>
        <begin position="88"/>
        <end position="106"/>
    </location>
</feature>
<dbReference type="PANTHER" id="PTHR33695:SF1">
    <property type="entry name" value="LIPOPROTEIN SIGNAL PEPTIDASE"/>
    <property type="match status" value="1"/>
</dbReference>
<keyword evidence="7 9" id="KW-1133">Transmembrane helix</keyword>
<dbReference type="EC" id="3.4.23.36" evidence="9"/>
<keyword evidence="8 9" id="KW-0472">Membrane</keyword>
<name>A0ABU4WAR5_9FUSO</name>
<dbReference type="InterPro" id="IPR001872">
    <property type="entry name" value="Peptidase_A8"/>
</dbReference>
<evidence type="ECO:0000256" key="1">
    <source>
        <dbReference type="ARBA" id="ARBA00006139"/>
    </source>
</evidence>
<evidence type="ECO:0000256" key="7">
    <source>
        <dbReference type="ARBA" id="ARBA00022989"/>
    </source>
</evidence>
<gene>
    <name evidence="9 12" type="primary">lspA</name>
    <name evidence="12" type="ORF">RFV38_04410</name>
</gene>
<evidence type="ECO:0000256" key="10">
    <source>
        <dbReference type="RuleBase" id="RU000594"/>
    </source>
</evidence>
<keyword evidence="6 9" id="KW-0378">Hydrolase</keyword>
<dbReference type="HAMAP" id="MF_00161">
    <property type="entry name" value="LspA"/>
    <property type="match status" value="1"/>
</dbReference>
<dbReference type="EMBL" id="JAVIKH010000004">
    <property type="protein sequence ID" value="MDX8335754.1"/>
    <property type="molecule type" value="Genomic_DNA"/>
</dbReference>
<comment type="similarity">
    <text evidence="1 9 11">Belongs to the peptidase A8 family.</text>
</comment>
<dbReference type="RefSeq" id="WP_320313159.1">
    <property type="nucleotide sequence ID" value="NZ_JAVIKH010000004.1"/>
</dbReference>
<evidence type="ECO:0000313" key="13">
    <source>
        <dbReference type="Proteomes" id="UP001279681"/>
    </source>
</evidence>
<comment type="caution">
    <text evidence="12">The sequence shown here is derived from an EMBL/GenBank/DDBJ whole genome shotgun (WGS) entry which is preliminary data.</text>
</comment>
<organism evidence="12 13">
    <name type="scientific">Candidatus Cetobacterium colombiensis</name>
    <dbReference type="NCBI Taxonomy" id="3073100"/>
    <lineage>
        <taxon>Bacteria</taxon>
        <taxon>Fusobacteriati</taxon>
        <taxon>Fusobacteriota</taxon>
        <taxon>Fusobacteriia</taxon>
        <taxon>Fusobacteriales</taxon>
        <taxon>Fusobacteriaceae</taxon>
        <taxon>Cetobacterium</taxon>
    </lineage>
</organism>
<reference evidence="13" key="1">
    <citation type="submission" date="2023-07" db="EMBL/GenBank/DDBJ databases">
        <authorList>
            <person name="Colorado M.A."/>
            <person name="Villamil L.M."/>
            <person name="Melo J.F."/>
            <person name="Rodriguez J.A."/>
            <person name="Ruiz R.Y."/>
        </authorList>
    </citation>
    <scope>NUCLEOTIDE SEQUENCE [LARGE SCALE GENOMIC DNA]</scope>
    <source>
        <strain evidence="13">C33</strain>
    </source>
</reference>
<evidence type="ECO:0000256" key="9">
    <source>
        <dbReference type="HAMAP-Rule" id="MF_00161"/>
    </source>
</evidence>
<dbReference type="Pfam" id="PF01252">
    <property type="entry name" value="Peptidase_A8"/>
    <property type="match status" value="1"/>
</dbReference>
<feature type="active site" evidence="9">
    <location>
        <position position="112"/>
    </location>
</feature>
<protein>
    <recommendedName>
        <fullName evidence="9">Lipoprotein signal peptidase</fullName>
        <ecNumber evidence="9">3.4.23.36</ecNumber>
    </recommendedName>
    <alternativeName>
        <fullName evidence="9">Prolipoprotein signal peptidase</fullName>
    </alternativeName>
    <alternativeName>
        <fullName evidence="9">Signal peptidase II</fullName>
        <shortName evidence="9">SPase II</shortName>
    </alternativeName>
</protein>
<keyword evidence="13" id="KW-1185">Reference proteome</keyword>
<feature type="transmembrane region" description="Helical" evidence="9">
    <location>
        <begin position="59"/>
        <end position="76"/>
    </location>
</feature>
<dbReference type="PRINTS" id="PR00781">
    <property type="entry name" value="LIPOSIGPTASE"/>
</dbReference>
<evidence type="ECO:0000256" key="11">
    <source>
        <dbReference type="RuleBase" id="RU004181"/>
    </source>
</evidence>
<feature type="active site" evidence="9">
    <location>
        <position position="128"/>
    </location>
</feature>
<keyword evidence="2 9" id="KW-1003">Cell membrane</keyword>
<accession>A0ABU4WAR5</accession>
<feature type="transmembrane region" description="Helical" evidence="9">
    <location>
        <begin position="118"/>
        <end position="144"/>
    </location>
</feature>
<keyword evidence="3 9" id="KW-0645">Protease</keyword>
<comment type="function">
    <text evidence="9 10">This protein specifically catalyzes the removal of signal peptides from prolipoproteins.</text>
</comment>
<dbReference type="Proteomes" id="UP001279681">
    <property type="component" value="Unassembled WGS sequence"/>
</dbReference>
<keyword evidence="5 9" id="KW-0064">Aspartyl protease</keyword>
<sequence>MLYIGIIFLLVFLDQISKYEVDTWLVEGQTFPIVGEFFHLTYVKNRGIAFGMFQGKLDIISILTVLVIIGLGFYFFKNRKNLSVVEKLGYSFILGGAIGNIIDRIYRGFVIDMIDFRGIWVFVFNLADVWINIGVILIIIDSLLDSKRKKKN</sequence>
<evidence type="ECO:0000256" key="2">
    <source>
        <dbReference type="ARBA" id="ARBA00022475"/>
    </source>
</evidence>
<evidence type="ECO:0000313" key="12">
    <source>
        <dbReference type="EMBL" id="MDX8335754.1"/>
    </source>
</evidence>
<dbReference type="GO" id="GO:0004190">
    <property type="term" value="F:aspartic-type endopeptidase activity"/>
    <property type="evidence" value="ECO:0007669"/>
    <property type="project" value="UniProtKB-EC"/>
</dbReference>
<dbReference type="NCBIfam" id="TIGR00077">
    <property type="entry name" value="lspA"/>
    <property type="match status" value="1"/>
</dbReference>
<comment type="subcellular location">
    <subcellularLocation>
        <location evidence="9">Cell membrane</location>
        <topology evidence="9">Multi-pass membrane protein</topology>
    </subcellularLocation>
</comment>
<evidence type="ECO:0000256" key="5">
    <source>
        <dbReference type="ARBA" id="ARBA00022750"/>
    </source>
</evidence>
<keyword evidence="4 9" id="KW-0812">Transmembrane</keyword>
<evidence type="ECO:0000256" key="8">
    <source>
        <dbReference type="ARBA" id="ARBA00023136"/>
    </source>
</evidence>
<evidence type="ECO:0000256" key="4">
    <source>
        <dbReference type="ARBA" id="ARBA00022692"/>
    </source>
</evidence>
<evidence type="ECO:0000256" key="3">
    <source>
        <dbReference type="ARBA" id="ARBA00022670"/>
    </source>
</evidence>
<dbReference type="PROSITE" id="PS00855">
    <property type="entry name" value="SPASE_II"/>
    <property type="match status" value="1"/>
</dbReference>
<proteinExistence type="inferred from homology"/>
<dbReference type="PANTHER" id="PTHR33695">
    <property type="entry name" value="LIPOPROTEIN SIGNAL PEPTIDASE"/>
    <property type="match status" value="1"/>
</dbReference>
<comment type="pathway">
    <text evidence="9">Protein modification; lipoprotein biosynthesis (signal peptide cleavage).</text>
</comment>
<evidence type="ECO:0000256" key="6">
    <source>
        <dbReference type="ARBA" id="ARBA00022801"/>
    </source>
</evidence>
<comment type="catalytic activity">
    <reaction evidence="9 10">
        <text>Release of signal peptides from bacterial membrane prolipoproteins. Hydrolyzes -Xaa-Yaa-Zaa-|-(S,diacylglyceryl)Cys-, in which Xaa is hydrophobic (preferably Leu), and Yaa (Ala or Ser) and Zaa (Gly or Ala) have small, neutral side chains.</text>
        <dbReference type="EC" id="3.4.23.36"/>
    </reaction>
</comment>
<comment type="caution">
    <text evidence="9">Lacks conserved residue(s) required for the propagation of feature annotation.</text>
</comment>